<dbReference type="InterPro" id="IPR038969">
    <property type="entry name" value="FEN"/>
</dbReference>
<dbReference type="InterPro" id="IPR029060">
    <property type="entry name" value="PIN-like_dom_sf"/>
</dbReference>
<dbReference type="PANTHER" id="PTHR42646:SF2">
    <property type="entry name" value="5'-3' EXONUCLEASE FAMILY PROTEIN"/>
    <property type="match status" value="1"/>
</dbReference>
<organism evidence="4 5">
    <name type="scientific">Cafeteria roenbergensis virus (strain BV-PW1)</name>
    <name type="common">CroV</name>
    <dbReference type="NCBI Taxonomy" id="693272"/>
    <lineage>
        <taxon>Viruses</taxon>
        <taxon>Varidnaviria</taxon>
        <taxon>Bamfordvirae</taxon>
        <taxon>Nucleocytoviricota</taxon>
        <taxon>Megaviricetes</taxon>
        <taxon>Imitervirales</taxon>
        <taxon>Mimiviridae</taxon>
        <taxon>Aliimimivirinae</taxon>
        <taxon>Rheavirus</taxon>
        <taxon>Rheavirus sinusmexicani</taxon>
    </lineage>
</organism>
<dbReference type="PANTHER" id="PTHR42646">
    <property type="entry name" value="FLAP ENDONUCLEASE XNI"/>
    <property type="match status" value="1"/>
</dbReference>
<dbReference type="EMBL" id="GU244497">
    <property type="protein sequence ID" value="ADO67044.1"/>
    <property type="molecule type" value="Genomic_DNA"/>
</dbReference>
<dbReference type="OrthoDB" id="4856at10239"/>
<proteinExistence type="predicted"/>
<dbReference type="SMART" id="SM00475">
    <property type="entry name" value="53EXOc"/>
    <property type="match status" value="1"/>
</dbReference>
<dbReference type="GO" id="GO:0003677">
    <property type="term" value="F:DNA binding"/>
    <property type="evidence" value="ECO:0007669"/>
    <property type="project" value="InterPro"/>
</dbReference>
<evidence type="ECO:0000256" key="2">
    <source>
        <dbReference type="ARBA" id="ARBA00022801"/>
    </source>
</evidence>
<dbReference type="InterPro" id="IPR002421">
    <property type="entry name" value="5-3_exonuclease"/>
</dbReference>
<protein>
    <submittedName>
        <fullName evidence="4">Putative RNaseH</fullName>
    </submittedName>
</protein>
<dbReference type="GO" id="GO:0017108">
    <property type="term" value="F:5'-flap endonuclease activity"/>
    <property type="evidence" value="ECO:0007669"/>
    <property type="project" value="InterPro"/>
</dbReference>
<dbReference type="InterPro" id="IPR020046">
    <property type="entry name" value="5-3_exonucl_a-hlix_arch_N"/>
</dbReference>
<evidence type="ECO:0000313" key="4">
    <source>
        <dbReference type="EMBL" id="ADO67044.1"/>
    </source>
</evidence>
<dbReference type="SUPFAM" id="SSF47807">
    <property type="entry name" value="5' to 3' exonuclease, C-terminal subdomain"/>
    <property type="match status" value="1"/>
</dbReference>
<evidence type="ECO:0000313" key="5">
    <source>
        <dbReference type="Proteomes" id="UP000029781"/>
    </source>
</evidence>
<keyword evidence="1" id="KW-0540">Nuclease</keyword>
<reference evidence="4 5" key="1">
    <citation type="journal article" date="2010" name="Proc. Natl. Acad. Sci. U.S.A.">
        <title>Giant virus with a remarkable complement of genes infects marine zooplankton.</title>
        <authorList>
            <person name="Fischer M.G."/>
            <person name="Allen M.J."/>
            <person name="Wilson W.H."/>
            <person name="Suttle C.A."/>
        </authorList>
    </citation>
    <scope>NUCLEOTIDE SEQUENCE [LARGE SCALE GENOMIC DNA]</scope>
    <source>
        <strain evidence="4 5">BV-PW1</strain>
    </source>
</reference>
<dbReference type="Gene3D" id="3.40.50.1010">
    <property type="entry name" value="5'-nuclease"/>
    <property type="match status" value="1"/>
</dbReference>
<accession>E3T4D1</accession>
<keyword evidence="2" id="KW-0378">Hydrolase</keyword>
<dbReference type="Proteomes" id="UP000029781">
    <property type="component" value="Segment"/>
</dbReference>
<dbReference type="InterPro" id="IPR036279">
    <property type="entry name" value="5-3_exonuclease_C_sf"/>
</dbReference>
<gene>
    <name evidence="4" type="ORF">crov011</name>
</gene>
<keyword evidence="5" id="KW-1185">Reference proteome</keyword>
<evidence type="ECO:0000256" key="1">
    <source>
        <dbReference type="ARBA" id="ARBA00022722"/>
    </source>
</evidence>
<feature type="domain" description="5'-3' exonuclease" evidence="3">
    <location>
        <begin position="1"/>
        <end position="270"/>
    </location>
</feature>
<dbReference type="GO" id="GO:0008409">
    <property type="term" value="F:5'-3' exonuclease activity"/>
    <property type="evidence" value="ECO:0007669"/>
    <property type="project" value="InterPro"/>
</dbReference>
<dbReference type="GO" id="GO:0033567">
    <property type="term" value="P:DNA replication, Okazaki fragment processing"/>
    <property type="evidence" value="ECO:0007669"/>
    <property type="project" value="InterPro"/>
</dbReference>
<dbReference type="Pfam" id="PF02739">
    <property type="entry name" value="5_3_exonuc_N"/>
    <property type="match status" value="1"/>
</dbReference>
<sequence>MTLILVDASFNSFYRFFATMRWYSLSKKEDFKKYKANPNYDWYENIEFMEKYEKMYFESFENLLTRKIVYNSTVIFCEDAPQETLWRHKLIKSKHLQDQYKGERPDLKSKYNFKNVFDYTYKKMIPNAKKEKPYPIHQLKLPETEADDIIASICIYMKKHNFNEEIIIVSGDDDFTQLGRENVSILNYHKKKLIKFDNEECEDKLRLKIINGDKSDNIPSIFPKSRKEVSLKTRKLVKESISAMNEFFENNPEIKSKFKLNEKLIDFNKIPKKIQTPVIKKFKKIEI</sequence>
<dbReference type="KEGG" id="vg:9887413"/>
<dbReference type="RefSeq" id="YP_003969643.1">
    <property type="nucleotide sequence ID" value="NC_014637.1"/>
</dbReference>
<dbReference type="GeneID" id="9887413"/>
<dbReference type="SUPFAM" id="SSF88723">
    <property type="entry name" value="PIN domain-like"/>
    <property type="match status" value="1"/>
</dbReference>
<dbReference type="Gene3D" id="1.10.150.20">
    <property type="entry name" value="5' to 3' exonuclease, C-terminal subdomain"/>
    <property type="match status" value="1"/>
</dbReference>
<evidence type="ECO:0000259" key="3">
    <source>
        <dbReference type="SMART" id="SM00475"/>
    </source>
</evidence>
<organismHost>
    <name type="scientific">Cafeteria roenbergensis</name>
    <name type="common">Marine flagellate</name>
    <dbReference type="NCBI Taxonomy" id="33653"/>
</organismHost>
<name>E3T4D1_CROVB</name>